<evidence type="ECO:0000256" key="1">
    <source>
        <dbReference type="SAM" id="SignalP"/>
    </source>
</evidence>
<sequence>MQTLKHYSIIALLLFLFSCNVSPQAIDYGNDGCHFCKMTIVDKVHGAEIVTNKGKVYKFDASECMINFLHEFEDSSEIKIFLTNHFTEPEVLIDATKATFLISENVPSPMGAFLSAFKNKVDAEKIQSEKGGELYSWEKLLAHLKN</sequence>
<dbReference type="InterPro" id="IPR011017">
    <property type="entry name" value="TRASH_dom"/>
</dbReference>
<organism evidence="3 4">
    <name type="scientific">Litoribaculum gwangyangense</name>
    <dbReference type="NCBI Taxonomy" id="1130722"/>
    <lineage>
        <taxon>Bacteria</taxon>
        <taxon>Pseudomonadati</taxon>
        <taxon>Bacteroidota</taxon>
        <taxon>Flavobacteriia</taxon>
        <taxon>Flavobacteriales</taxon>
        <taxon>Flavobacteriaceae</taxon>
        <taxon>Litoribaculum</taxon>
    </lineage>
</organism>
<gene>
    <name evidence="3" type="ORF">GCM10023330_02660</name>
</gene>
<dbReference type="InterPro" id="IPR008719">
    <property type="entry name" value="N2O_reductase_NosL"/>
</dbReference>
<accession>A0ABP9BYQ4</accession>
<dbReference type="Proteomes" id="UP001501433">
    <property type="component" value="Unassembled WGS sequence"/>
</dbReference>
<comment type="caution">
    <text evidence="3">The sequence shown here is derived from an EMBL/GenBank/DDBJ whole genome shotgun (WGS) entry which is preliminary data.</text>
</comment>
<proteinExistence type="predicted"/>
<feature type="chain" id="PRO_5045038934" description="TRASH domain-containing protein" evidence="1">
    <location>
        <begin position="24"/>
        <end position="146"/>
    </location>
</feature>
<name>A0ABP9BYQ4_9FLAO</name>
<protein>
    <recommendedName>
        <fullName evidence="2">TRASH domain-containing protein</fullName>
    </recommendedName>
</protein>
<keyword evidence="4" id="KW-1185">Reference proteome</keyword>
<feature type="domain" description="TRASH" evidence="2">
    <location>
        <begin position="33"/>
        <end position="72"/>
    </location>
</feature>
<reference evidence="4" key="1">
    <citation type="journal article" date="2019" name="Int. J. Syst. Evol. Microbiol.">
        <title>The Global Catalogue of Microorganisms (GCM) 10K type strain sequencing project: providing services to taxonomists for standard genome sequencing and annotation.</title>
        <authorList>
            <consortium name="The Broad Institute Genomics Platform"/>
            <consortium name="The Broad Institute Genome Sequencing Center for Infectious Disease"/>
            <person name="Wu L."/>
            <person name="Ma J."/>
        </authorList>
    </citation>
    <scope>NUCLEOTIDE SEQUENCE [LARGE SCALE GENOMIC DNA]</scope>
    <source>
        <strain evidence="4">JCM 18325</strain>
    </source>
</reference>
<evidence type="ECO:0000313" key="3">
    <source>
        <dbReference type="EMBL" id="GAA4800565.1"/>
    </source>
</evidence>
<dbReference type="RefSeq" id="WP_345275135.1">
    <property type="nucleotide sequence ID" value="NZ_BAABJW010000001.1"/>
</dbReference>
<dbReference type="Pfam" id="PF05573">
    <property type="entry name" value="NosL"/>
    <property type="match status" value="1"/>
</dbReference>
<dbReference type="SUPFAM" id="SSF160387">
    <property type="entry name" value="NosL/MerB-like"/>
    <property type="match status" value="1"/>
</dbReference>
<dbReference type="SMART" id="SM00746">
    <property type="entry name" value="TRASH"/>
    <property type="match status" value="1"/>
</dbReference>
<feature type="signal peptide" evidence="1">
    <location>
        <begin position="1"/>
        <end position="23"/>
    </location>
</feature>
<dbReference type="PANTHER" id="PTHR41247">
    <property type="entry name" value="HTH-TYPE TRANSCRIPTIONAL REPRESSOR YCNK"/>
    <property type="match status" value="1"/>
</dbReference>
<evidence type="ECO:0000259" key="2">
    <source>
        <dbReference type="SMART" id="SM00746"/>
    </source>
</evidence>
<keyword evidence="1" id="KW-0732">Signal</keyword>
<dbReference type="PROSITE" id="PS51257">
    <property type="entry name" value="PROKAR_LIPOPROTEIN"/>
    <property type="match status" value="1"/>
</dbReference>
<evidence type="ECO:0000313" key="4">
    <source>
        <dbReference type="Proteomes" id="UP001501433"/>
    </source>
</evidence>
<dbReference type="PANTHER" id="PTHR41247:SF1">
    <property type="entry name" value="HTH-TYPE TRANSCRIPTIONAL REPRESSOR YCNK"/>
    <property type="match status" value="1"/>
</dbReference>
<dbReference type="EMBL" id="BAABJW010000001">
    <property type="protein sequence ID" value="GAA4800565.1"/>
    <property type="molecule type" value="Genomic_DNA"/>
</dbReference>